<reference evidence="2" key="1">
    <citation type="submission" date="2022-08" db="EMBL/GenBank/DDBJ databases">
        <authorList>
            <person name="Gutierrez-Valencia J."/>
        </authorList>
    </citation>
    <scope>NUCLEOTIDE SEQUENCE</scope>
</reference>
<name>A0AAV0MZF9_9ROSI</name>
<evidence type="ECO:0000256" key="1">
    <source>
        <dbReference type="SAM" id="Phobius"/>
    </source>
</evidence>
<protein>
    <submittedName>
        <fullName evidence="2">Uncharacterized protein</fullName>
    </submittedName>
</protein>
<evidence type="ECO:0000313" key="3">
    <source>
        <dbReference type="Proteomes" id="UP001154282"/>
    </source>
</evidence>
<dbReference type="EMBL" id="CAMGYJ010000007">
    <property type="protein sequence ID" value="CAI0451658.1"/>
    <property type="molecule type" value="Genomic_DNA"/>
</dbReference>
<keyword evidence="1" id="KW-0812">Transmembrane</keyword>
<evidence type="ECO:0000313" key="2">
    <source>
        <dbReference type="EMBL" id="CAI0451658.1"/>
    </source>
</evidence>
<proteinExistence type="predicted"/>
<sequence>MEEGILHKGTHHRAIHSHPTEAILPTEGTLQQATLPPADTLLLTVAILRTEDMVVTLLLVILVTPVIPGMVAEWEDC</sequence>
<keyword evidence="1" id="KW-0472">Membrane</keyword>
<keyword evidence="3" id="KW-1185">Reference proteome</keyword>
<keyword evidence="1" id="KW-1133">Transmembrane helix</keyword>
<accession>A0AAV0MZF9</accession>
<organism evidence="2 3">
    <name type="scientific">Linum tenue</name>
    <dbReference type="NCBI Taxonomy" id="586396"/>
    <lineage>
        <taxon>Eukaryota</taxon>
        <taxon>Viridiplantae</taxon>
        <taxon>Streptophyta</taxon>
        <taxon>Embryophyta</taxon>
        <taxon>Tracheophyta</taxon>
        <taxon>Spermatophyta</taxon>
        <taxon>Magnoliopsida</taxon>
        <taxon>eudicotyledons</taxon>
        <taxon>Gunneridae</taxon>
        <taxon>Pentapetalae</taxon>
        <taxon>rosids</taxon>
        <taxon>fabids</taxon>
        <taxon>Malpighiales</taxon>
        <taxon>Linaceae</taxon>
        <taxon>Linum</taxon>
    </lineage>
</organism>
<comment type="caution">
    <text evidence="2">The sequence shown here is derived from an EMBL/GenBank/DDBJ whole genome shotgun (WGS) entry which is preliminary data.</text>
</comment>
<gene>
    <name evidence="2" type="ORF">LITE_LOCUS30942</name>
</gene>
<dbReference type="Proteomes" id="UP001154282">
    <property type="component" value="Unassembled WGS sequence"/>
</dbReference>
<dbReference type="AlphaFoldDB" id="A0AAV0MZF9"/>
<feature type="transmembrane region" description="Helical" evidence="1">
    <location>
        <begin position="53"/>
        <end position="72"/>
    </location>
</feature>